<dbReference type="AlphaFoldDB" id="A0A834XRM6"/>
<evidence type="ECO:0000313" key="3">
    <source>
        <dbReference type="EMBL" id="KAF7989566.1"/>
    </source>
</evidence>
<dbReference type="EMBL" id="JACMRX010000005">
    <property type="protein sequence ID" value="KAF7989566.1"/>
    <property type="molecule type" value="Genomic_DNA"/>
</dbReference>
<dbReference type="GO" id="GO:0060271">
    <property type="term" value="P:cilium assembly"/>
    <property type="evidence" value="ECO:0007669"/>
    <property type="project" value="InterPro"/>
</dbReference>
<protein>
    <recommendedName>
        <fullName evidence="2">Fas-binding factor 1 C-terminal domain-containing protein</fullName>
    </recommendedName>
</protein>
<keyword evidence="1" id="KW-0175">Coiled coil</keyword>
<dbReference type="GO" id="GO:0090162">
    <property type="term" value="P:establishment of epithelial cell polarity"/>
    <property type="evidence" value="ECO:0007669"/>
    <property type="project" value="InterPro"/>
</dbReference>
<keyword evidence="4" id="KW-1185">Reference proteome</keyword>
<dbReference type="PANTHER" id="PTHR33689:SF1">
    <property type="entry name" value="FAS-BINDING FACTOR 1"/>
    <property type="match status" value="1"/>
</dbReference>
<feature type="coiled-coil region" evidence="1">
    <location>
        <begin position="424"/>
        <end position="451"/>
    </location>
</feature>
<accession>A0A834XRM6</accession>
<evidence type="ECO:0000256" key="1">
    <source>
        <dbReference type="SAM" id="Coils"/>
    </source>
</evidence>
<name>A0A834XRM6_APHGI</name>
<organism evidence="3 4">
    <name type="scientific">Aphidius gifuensis</name>
    <name type="common">Parasitoid wasp</name>
    <dbReference type="NCBI Taxonomy" id="684658"/>
    <lineage>
        <taxon>Eukaryota</taxon>
        <taxon>Metazoa</taxon>
        <taxon>Ecdysozoa</taxon>
        <taxon>Arthropoda</taxon>
        <taxon>Hexapoda</taxon>
        <taxon>Insecta</taxon>
        <taxon>Pterygota</taxon>
        <taxon>Neoptera</taxon>
        <taxon>Endopterygota</taxon>
        <taxon>Hymenoptera</taxon>
        <taxon>Apocrita</taxon>
        <taxon>Ichneumonoidea</taxon>
        <taxon>Braconidae</taxon>
        <taxon>Aphidiinae</taxon>
        <taxon>Aphidius</taxon>
    </lineage>
</organism>
<comment type="caution">
    <text evidence="3">The sequence shown here is derived from an EMBL/GenBank/DDBJ whole genome shotgun (WGS) entry which is preliminary data.</text>
</comment>
<dbReference type="GO" id="GO:0036064">
    <property type="term" value="C:ciliary basal body"/>
    <property type="evidence" value="ECO:0007669"/>
    <property type="project" value="TreeGrafter"/>
</dbReference>
<reference evidence="3 4" key="1">
    <citation type="submission" date="2020-08" db="EMBL/GenBank/DDBJ databases">
        <title>Aphidius gifuensis genome sequencing and assembly.</title>
        <authorList>
            <person name="Du Z."/>
        </authorList>
    </citation>
    <scope>NUCLEOTIDE SEQUENCE [LARGE SCALE GENOMIC DNA]</scope>
    <source>
        <strain evidence="3">YNYX2018</strain>
        <tissue evidence="3">Adults</tissue>
    </source>
</reference>
<sequence length="922" mass="106776">MDSDDSVDLEEVDRLVGGLDDLDNDLFGIDTSKKPNKLFQKNDKPKVVFPDFNDDNSIDDLLSDGVDTKKNYKSTFSDTKSNKIAELFKIDTQIDSTISKTNPALAGSSTNDTKILLNNEKSQSIANKSSPTEIQKNIPKISETLDLLKDDNSTGVKQTEGNKRSAFIEDIFGTKPRTTKNIAQTNKTTTVGRLDDNLTQSMPNFLNNNDAQTVKTSSTGFTLTNSATREPRRRAKSNILDDPLGLLGTTSKPTEEIVQQVQPKVDVKKSVNALPQDDLPEWLSGTKRTTNAEKLDDKINNKEAEVSNLTSTFDLEQQASIVALHQQEHELRTAKILTEQSNQLNSIVSTQKAKIEEQEKMLNTLVKSQVERQANLDTQIKMQQAKIDHFIQALSRQPSLPVIFKNENDGNDNIEDNIHHENKNIETESMINKLKIEKDNLENIISILKIKQETEIKILDDSHELQMHFMEITMKKLEDKLKNDTELLENNYEIKIEKLINEKKQLEDYYKLQIETLKTDHAEYVKEIYNRHLEQIKLLQNEHSNMMENICRSKELERQTVDFIENKKNDLDNVLKQSQLIFDNIQTFSDKLNNKDQQITDKQNNALKKEEEYLQEMKENLKNQQDSMEKERRQLIIAAEKIETQSLKLSSEYKKNSDIQDDIESRLKIREKALLREKELFLEQSKWEREHIQYMKETWTIEQKRQMQMIADEREKLHAEKAKFEVLNNLKCNSDDITKAELESALNTARQVAKEANAEREKWQERVASLDMEKKRIQIKEKSLTDKARELENLTQSAISKRDEGLKALKDAHYLEKQQTDKMNQMQIQLEMLAQRENKIATDKLSLARDRLIMKTSQREKPEKDMTSNYHYSKYENDKKHESQIQTHFSDIVDPKLILLKLNLDNNLSTSNQLLSDMQITN</sequence>
<dbReference type="PANTHER" id="PTHR33689">
    <property type="entry name" value="FAS-BINDING FACTOR 1"/>
    <property type="match status" value="1"/>
</dbReference>
<gene>
    <name evidence="3" type="ORF">HCN44_008240</name>
</gene>
<feature type="coiled-coil region" evidence="1">
    <location>
        <begin position="739"/>
        <end position="836"/>
    </location>
</feature>
<dbReference type="Proteomes" id="UP000639338">
    <property type="component" value="Unassembled WGS sequence"/>
</dbReference>
<dbReference type="Pfam" id="PF21007">
    <property type="entry name" value="FBF1"/>
    <property type="match status" value="1"/>
</dbReference>
<evidence type="ECO:0000259" key="2">
    <source>
        <dbReference type="Pfam" id="PF21007"/>
    </source>
</evidence>
<dbReference type="GO" id="GO:0097539">
    <property type="term" value="C:ciliary transition fiber"/>
    <property type="evidence" value="ECO:0007669"/>
    <property type="project" value="InterPro"/>
</dbReference>
<feature type="coiled-coil region" evidence="1">
    <location>
        <begin position="592"/>
        <end position="645"/>
    </location>
</feature>
<dbReference type="OrthoDB" id="8195456at2759"/>
<feature type="domain" description="Fas-binding factor 1 C-terminal" evidence="2">
    <location>
        <begin position="434"/>
        <end position="866"/>
    </location>
</feature>
<feature type="coiled-coil region" evidence="1">
    <location>
        <begin position="482"/>
        <end position="549"/>
    </location>
</feature>
<proteinExistence type="predicted"/>
<dbReference type="InterPro" id="IPR049390">
    <property type="entry name" value="FBF1_C"/>
</dbReference>
<dbReference type="GO" id="GO:0005814">
    <property type="term" value="C:centriole"/>
    <property type="evidence" value="ECO:0007669"/>
    <property type="project" value="TreeGrafter"/>
</dbReference>
<dbReference type="InterPro" id="IPR033561">
    <property type="entry name" value="FBF1"/>
</dbReference>
<evidence type="ECO:0000313" key="4">
    <source>
        <dbReference type="Proteomes" id="UP000639338"/>
    </source>
</evidence>